<feature type="transmembrane region" description="Helical" evidence="8">
    <location>
        <begin position="220"/>
        <end position="243"/>
    </location>
</feature>
<feature type="transmembrane region" description="Helical" evidence="8">
    <location>
        <begin position="177"/>
        <end position="200"/>
    </location>
</feature>
<dbReference type="InterPro" id="IPR018076">
    <property type="entry name" value="T2SS_GspF_dom"/>
</dbReference>
<evidence type="ECO:0000313" key="11">
    <source>
        <dbReference type="Proteomes" id="UP000288603"/>
    </source>
</evidence>
<evidence type="ECO:0000256" key="4">
    <source>
        <dbReference type="ARBA" id="ARBA00022519"/>
    </source>
</evidence>
<accession>A0A3S3ZWB2</accession>
<dbReference type="InterPro" id="IPR042094">
    <property type="entry name" value="T2SS_GspF_sf"/>
</dbReference>
<keyword evidence="4" id="KW-0997">Cell inner membrane</keyword>
<dbReference type="PANTHER" id="PTHR30012">
    <property type="entry name" value="GENERAL SECRETION PATHWAY PROTEIN"/>
    <property type="match status" value="1"/>
</dbReference>
<feature type="transmembrane region" description="Helical" evidence="8">
    <location>
        <begin position="381"/>
        <end position="408"/>
    </location>
</feature>
<evidence type="ECO:0000313" key="10">
    <source>
        <dbReference type="EMBL" id="RWZ64295.1"/>
    </source>
</evidence>
<evidence type="ECO:0000256" key="6">
    <source>
        <dbReference type="ARBA" id="ARBA00022989"/>
    </source>
</evidence>
<evidence type="ECO:0000256" key="7">
    <source>
        <dbReference type="ARBA" id="ARBA00023136"/>
    </source>
</evidence>
<dbReference type="RefSeq" id="WP_128498095.1">
    <property type="nucleotide sequence ID" value="NZ_RZNC01000002.1"/>
</dbReference>
<organism evidence="10 11">
    <name type="scientific">Labedella populi</name>
    <dbReference type="NCBI Taxonomy" id="2498850"/>
    <lineage>
        <taxon>Bacteria</taxon>
        <taxon>Bacillati</taxon>
        <taxon>Actinomycetota</taxon>
        <taxon>Actinomycetes</taxon>
        <taxon>Micrococcales</taxon>
        <taxon>Microbacteriaceae</taxon>
        <taxon>Labedella</taxon>
    </lineage>
</organism>
<keyword evidence="6 8" id="KW-1133">Transmembrane helix</keyword>
<evidence type="ECO:0000259" key="9">
    <source>
        <dbReference type="Pfam" id="PF00482"/>
    </source>
</evidence>
<dbReference type="EMBL" id="RZNC01000002">
    <property type="protein sequence ID" value="RWZ64295.1"/>
    <property type="molecule type" value="Genomic_DNA"/>
</dbReference>
<dbReference type="FunFam" id="1.20.81.30:FF:000001">
    <property type="entry name" value="Type II secretion system protein F"/>
    <property type="match status" value="2"/>
</dbReference>
<protein>
    <submittedName>
        <fullName evidence="10">Type II secretion system F family protein</fullName>
    </submittedName>
</protein>
<keyword evidence="3" id="KW-1003">Cell membrane</keyword>
<evidence type="ECO:0000256" key="2">
    <source>
        <dbReference type="ARBA" id="ARBA00005745"/>
    </source>
</evidence>
<keyword evidence="7 8" id="KW-0472">Membrane</keyword>
<keyword evidence="5 8" id="KW-0812">Transmembrane</keyword>
<name>A0A3S3ZWB2_9MICO</name>
<comment type="caution">
    <text evidence="10">The sequence shown here is derived from an EMBL/GenBank/DDBJ whole genome shotgun (WGS) entry which is preliminary data.</text>
</comment>
<sequence>MPTMTGYAYKGRDASGKIVKGRVDATSEAQVASRLRVMGLSPVSIEQASDGTGLNREISIPGLSKGVTLKDLAIMSRQMSTMSGAGLSLLRTLTILAEQTESAGLAKILARVRDDVEAGTSLSDAMRKHPRDFPPIMINMVRAGETGGFLDNALATVATNFEKEVELRDSIKSAMTYPVIVIIMCFVSVAAMLIFIVPIFETMFAGFGADLPAPTMLLVILSKQMVWLGPLVLVLTIAGTVWWRQNKNTDKVRRTVDPLKLKAPVFGPLMTKLSVARFARNFSDMIGAGVPILQALQIVGETSGNWVVENALTRVQDAVRQGQSISAPLIDEKVFPPMVTQMIAVGEDSGALEQMLDKIADFYDQEVKTTTAQLTALIEPLLIAFLGIVVGGMIVALYLPIFSIYTAIE</sequence>
<dbReference type="Proteomes" id="UP000288603">
    <property type="component" value="Unassembled WGS sequence"/>
</dbReference>
<dbReference type="PANTHER" id="PTHR30012:SF0">
    <property type="entry name" value="TYPE II SECRETION SYSTEM PROTEIN F-RELATED"/>
    <property type="match status" value="1"/>
</dbReference>
<dbReference type="Gene3D" id="1.20.81.30">
    <property type="entry name" value="Type II secretion system (T2SS), domain F"/>
    <property type="match status" value="2"/>
</dbReference>
<comment type="subcellular location">
    <subcellularLocation>
        <location evidence="1">Cell inner membrane</location>
        <topology evidence="1">Multi-pass membrane protein</topology>
    </subcellularLocation>
</comment>
<evidence type="ECO:0000256" key="3">
    <source>
        <dbReference type="ARBA" id="ARBA00022475"/>
    </source>
</evidence>
<reference evidence="10 11" key="1">
    <citation type="submission" date="2018-12" db="EMBL/GenBank/DDBJ databases">
        <authorList>
            <person name="Li F."/>
        </authorList>
    </citation>
    <scope>NUCLEOTIDE SEQUENCE [LARGE SCALE GENOMIC DNA]</scope>
    <source>
        <strain evidence="10 11">8H24J-4-2</strain>
    </source>
</reference>
<dbReference type="AlphaFoldDB" id="A0A3S3ZWB2"/>
<dbReference type="GO" id="GO:0005886">
    <property type="term" value="C:plasma membrane"/>
    <property type="evidence" value="ECO:0007669"/>
    <property type="project" value="UniProtKB-SubCell"/>
</dbReference>
<comment type="similarity">
    <text evidence="2">Belongs to the GSP F family.</text>
</comment>
<keyword evidence="11" id="KW-1185">Reference proteome</keyword>
<evidence type="ECO:0000256" key="8">
    <source>
        <dbReference type="SAM" id="Phobius"/>
    </source>
</evidence>
<evidence type="ECO:0000256" key="1">
    <source>
        <dbReference type="ARBA" id="ARBA00004429"/>
    </source>
</evidence>
<feature type="domain" description="Type II secretion system protein GspF" evidence="9">
    <location>
        <begin position="278"/>
        <end position="400"/>
    </location>
</feature>
<dbReference type="OrthoDB" id="9805682at2"/>
<dbReference type="PRINTS" id="PR00812">
    <property type="entry name" value="BCTERIALGSPF"/>
</dbReference>
<dbReference type="InterPro" id="IPR003004">
    <property type="entry name" value="GspF/PilC"/>
</dbReference>
<feature type="domain" description="Type II secretion system protein GspF" evidence="9">
    <location>
        <begin position="76"/>
        <end position="198"/>
    </location>
</feature>
<proteinExistence type="inferred from homology"/>
<dbReference type="Pfam" id="PF00482">
    <property type="entry name" value="T2SSF"/>
    <property type="match status" value="2"/>
</dbReference>
<evidence type="ECO:0000256" key="5">
    <source>
        <dbReference type="ARBA" id="ARBA00022692"/>
    </source>
</evidence>
<gene>
    <name evidence="10" type="ORF">ELQ92_05885</name>
</gene>